<organism evidence="1">
    <name type="scientific">marine sediment metagenome</name>
    <dbReference type="NCBI Taxonomy" id="412755"/>
    <lineage>
        <taxon>unclassified sequences</taxon>
        <taxon>metagenomes</taxon>
        <taxon>ecological metagenomes</taxon>
    </lineage>
</organism>
<protein>
    <submittedName>
        <fullName evidence="1">Uncharacterized protein</fullName>
    </submittedName>
</protein>
<sequence>MKIYRISESGDMFCRGYCPEFAIALHRLTGYPIYVFNEIETFEFEDDGNLLEEEDINYLLAHVAVKLPDGRFMDARGIRSEQEIGMNILGSDATPLPNYKLLPYSEDDLYAEQEIVEEVIDMAIDYIKKHKTLFNGIK</sequence>
<proteinExistence type="predicted"/>
<accession>X1AR98</accession>
<gene>
    <name evidence="1" type="ORF">S01H4_14534</name>
</gene>
<evidence type="ECO:0000313" key="1">
    <source>
        <dbReference type="EMBL" id="GAG62391.1"/>
    </source>
</evidence>
<dbReference type="EMBL" id="BART01006376">
    <property type="protein sequence ID" value="GAG62391.1"/>
    <property type="molecule type" value="Genomic_DNA"/>
</dbReference>
<dbReference type="AlphaFoldDB" id="X1AR98"/>
<reference evidence="1" key="1">
    <citation type="journal article" date="2014" name="Front. Microbiol.">
        <title>High frequency of phylogenetically diverse reductive dehalogenase-homologous genes in deep subseafloor sedimentary metagenomes.</title>
        <authorList>
            <person name="Kawai M."/>
            <person name="Futagami T."/>
            <person name="Toyoda A."/>
            <person name="Takaki Y."/>
            <person name="Nishi S."/>
            <person name="Hori S."/>
            <person name="Arai W."/>
            <person name="Tsubouchi T."/>
            <person name="Morono Y."/>
            <person name="Uchiyama I."/>
            <person name="Ito T."/>
            <person name="Fujiyama A."/>
            <person name="Inagaki F."/>
            <person name="Takami H."/>
        </authorList>
    </citation>
    <scope>NUCLEOTIDE SEQUENCE</scope>
    <source>
        <strain evidence="1">Expedition CK06-06</strain>
    </source>
</reference>
<name>X1AR98_9ZZZZ</name>
<comment type="caution">
    <text evidence="1">The sequence shown here is derived from an EMBL/GenBank/DDBJ whole genome shotgun (WGS) entry which is preliminary data.</text>
</comment>